<dbReference type="OrthoDB" id="4374340at2"/>
<sequence>MAKDLVEGMTFTASDPVVVDGDLVGAFGAVLGATSDAFTIPVIARVATLLVRVAMDADVLPHDGVMHTAESLRIRRDPRTGDVLRGLLTVETIHHRAGATQLQLRSDILADGEDSPIAVTTSTLIFRNPGE</sequence>
<protein>
    <recommendedName>
        <fullName evidence="3">N-terminal of MaoC-like dehydratase domain-containing protein</fullName>
    </recommendedName>
</protein>
<dbReference type="eggNOG" id="ENOG5030F9I">
    <property type="taxonomic scope" value="Bacteria"/>
</dbReference>
<name>K6V4C3_9ACTN</name>
<evidence type="ECO:0008006" key="3">
    <source>
        <dbReference type="Google" id="ProtNLM"/>
    </source>
</evidence>
<dbReference type="RefSeq" id="WP_006334207.1">
    <property type="nucleotide sequence ID" value="NZ_BAHC01000120.1"/>
</dbReference>
<dbReference type="AlphaFoldDB" id="K6V4C3"/>
<gene>
    <name evidence="1" type="ORF">GORHZ_120_00440</name>
</gene>
<dbReference type="InterPro" id="IPR029069">
    <property type="entry name" value="HotDog_dom_sf"/>
</dbReference>
<proteinExistence type="predicted"/>
<dbReference type="STRING" id="1108045.GORHZ_120_00440"/>
<accession>K6V4C3</accession>
<dbReference type="SUPFAM" id="SSF54637">
    <property type="entry name" value="Thioesterase/thiol ester dehydrase-isomerase"/>
    <property type="match status" value="1"/>
</dbReference>
<reference evidence="1 2" key="1">
    <citation type="submission" date="2012-08" db="EMBL/GenBank/DDBJ databases">
        <title>Whole genome shotgun sequence of Gordonia rhizosphera NBRC 16068.</title>
        <authorList>
            <person name="Takarada H."/>
            <person name="Isaki S."/>
            <person name="Hosoyama A."/>
            <person name="Tsuchikane K."/>
            <person name="Katsumata H."/>
            <person name="Baba S."/>
            <person name="Ohji S."/>
            <person name="Yamazaki S."/>
            <person name="Fujita N."/>
        </authorList>
    </citation>
    <scope>NUCLEOTIDE SEQUENCE [LARGE SCALE GENOMIC DNA]</scope>
    <source>
        <strain evidence="1 2">NBRC 16068</strain>
    </source>
</reference>
<comment type="caution">
    <text evidence="1">The sequence shown here is derived from an EMBL/GenBank/DDBJ whole genome shotgun (WGS) entry which is preliminary data.</text>
</comment>
<organism evidence="1 2">
    <name type="scientific">Gordonia rhizosphera NBRC 16068</name>
    <dbReference type="NCBI Taxonomy" id="1108045"/>
    <lineage>
        <taxon>Bacteria</taxon>
        <taxon>Bacillati</taxon>
        <taxon>Actinomycetota</taxon>
        <taxon>Actinomycetes</taxon>
        <taxon>Mycobacteriales</taxon>
        <taxon>Gordoniaceae</taxon>
        <taxon>Gordonia</taxon>
    </lineage>
</organism>
<dbReference type="EMBL" id="BAHC01000120">
    <property type="protein sequence ID" value="GAB90988.1"/>
    <property type="molecule type" value="Genomic_DNA"/>
</dbReference>
<dbReference type="Gene3D" id="3.10.129.10">
    <property type="entry name" value="Hotdog Thioesterase"/>
    <property type="match status" value="1"/>
</dbReference>
<evidence type="ECO:0000313" key="2">
    <source>
        <dbReference type="Proteomes" id="UP000008363"/>
    </source>
</evidence>
<evidence type="ECO:0000313" key="1">
    <source>
        <dbReference type="EMBL" id="GAB90988.1"/>
    </source>
</evidence>
<dbReference type="Proteomes" id="UP000008363">
    <property type="component" value="Unassembled WGS sequence"/>
</dbReference>
<keyword evidence="2" id="KW-1185">Reference proteome</keyword>